<name>A0A315XXQ9_RUMFL</name>
<feature type="transmembrane region" description="Helical" evidence="1">
    <location>
        <begin position="201"/>
        <end position="219"/>
    </location>
</feature>
<accession>A0A315XXQ9</accession>
<feature type="transmembrane region" description="Helical" evidence="1">
    <location>
        <begin position="130"/>
        <end position="151"/>
    </location>
</feature>
<organism evidence="2 3">
    <name type="scientific">Ruminococcus flavefaciens</name>
    <dbReference type="NCBI Taxonomy" id="1265"/>
    <lineage>
        <taxon>Bacteria</taxon>
        <taxon>Bacillati</taxon>
        <taxon>Bacillota</taxon>
        <taxon>Clostridia</taxon>
        <taxon>Eubacteriales</taxon>
        <taxon>Oscillospiraceae</taxon>
        <taxon>Ruminococcus</taxon>
    </lineage>
</organism>
<reference evidence="2 3" key="1">
    <citation type="submission" date="2018-05" db="EMBL/GenBank/DDBJ databases">
        <title>The Hungate 1000. A catalogue of reference genomes from the rumen microbiome.</title>
        <authorList>
            <person name="Kelly W."/>
        </authorList>
    </citation>
    <scope>NUCLEOTIDE SEQUENCE [LARGE SCALE GENOMIC DNA]</scope>
    <source>
        <strain evidence="2 3">SAb67</strain>
    </source>
</reference>
<gene>
    <name evidence="2" type="ORF">IE37_02185</name>
</gene>
<dbReference type="OrthoDB" id="1820191at2"/>
<feature type="transmembrane region" description="Helical" evidence="1">
    <location>
        <begin position="45"/>
        <end position="65"/>
    </location>
</feature>
<sequence>MTGFVYKELKQNLRYILLTVVSGFVALIVLIMFRDSYNAHDYNILLMLGLIGGLLLAGGMEMAVLNGDDRKLWAYFVSSTSDGYKGFLRVKYEMIFVMSLLFLTSFSLCEQLITAIAADKGMMVESSASAIAVPLVFIQFLLRSVDIPLFYRFGAKKGNTIKLISVLAIIVVVLTVLLINIDNFEDVYNSVCKAFTEYTRSPLLPAGAVAALAAYYASYRISCRVYLKGAETYDK</sequence>
<feature type="transmembrane region" description="Helical" evidence="1">
    <location>
        <begin position="163"/>
        <end position="181"/>
    </location>
</feature>
<comment type="caution">
    <text evidence="2">The sequence shown here is derived from an EMBL/GenBank/DDBJ whole genome shotgun (WGS) entry which is preliminary data.</text>
</comment>
<dbReference type="AlphaFoldDB" id="A0A315XXQ9"/>
<feature type="transmembrane region" description="Helical" evidence="1">
    <location>
        <begin position="12"/>
        <end position="33"/>
    </location>
</feature>
<proteinExistence type="predicted"/>
<keyword evidence="1" id="KW-1133">Transmembrane helix</keyword>
<keyword evidence="1" id="KW-0812">Transmembrane</keyword>
<evidence type="ECO:0000313" key="2">
    <source>
        <dbReference type="EMBL" id="PWJ11920.1"/>
    </source>
</evidence>
<evidence type="ECO:0000313" key="3">
    <source>
        <dbReference type="Proteomes" id="UP000245720"/>
    </source>
</evidence>
<feature type="transmembrane region" description="Helical" evidence="1">
    <location>
        <begin position="95"/>
        <end position="118"/>
    </location>
</feature>
<keyword evidence="1" id="KW-0472">Membrane</keyword>
<dbReference type="Pfam" id="PF13346">
    <property type="entry name" value="ABC2_membrane_5"/>
    <property type="match status" value="1"/>
</dbReference>
<dbReference type="RefSeq" id="WP_109726939.1">
    <property type="nucleotide sequence ID" value="NZ_QGDI01000008.1"/>
</dbReference>
<dbReference type="InterPro" id="IPR025699">
    <property type="entry name" value="ABC2_memb-like"/>
</dbReference>
<dbReference type="EMBL" id="QGDI01000008">
    <property type="protein sequence ID" value="PWJ11920.1"/>
    <property type="molecule type" value="Genomic_DNA"/>
</dbReference>
<evidence type="ECO:0000256" key="1">
    <source>
        <dbReference type="SAM" id="Phobius"/>
    </source>
</evidence>
<protein>
    <submittedName>
        <fullName evidence="2">ABC-2 family transporter</fullName>
    </submittedName>
</protein>
<dbReference type="Proteomes" id="UP000245720">
    <property type="component" value="Unassembled WGS sequence"/>
</dbReference>